<keyword evidence="2" id="KW-1185">Reference proteome</keyword>
<gene>
    <name evidence="1" type="ORF">SAMN06265368_1290</name>
</gene>
<dbReference type="InterPro" id="IPR021270">
    <property type="entry name" value="DUF2849"/>
</dbReference>
<evidence type="ECO:0008006" key="3">
    <source>
        <dbReference type="Google" id="ProtNLM"/>
    </source>
</evidence>
<protein>
    <recommendedName>
        <fullName evidence="3">DUF2849 domain-containing protein</fullName>
    </recommendedName>
</protein>
<sequence>MFVVTGNRLLDGIVVFLAPAVRWDEDLQQARCYEVESDAEAALEEIRNQGVIDLAVISVSRASDDEPLIADRLRERIRADGPTIDPFEGLHLSRKFDRPANRLHA</sequence>
<evidence type="ECO:0000313" key="1">
    <source>
        <dbReference type="EMBL" id="SNZ07830.1"/>
    </source>
</evidence>
<reference evidence="1 2" key="1">
    <citation type="submission" date="2017-09" db="EMBL/GenBank/DDBJ databases">
        <authorList>
            <person name="Ehlers B."/>
            <person name="Leendertz F.H."/>
        </authorList>
    </citation>
    <scope>NUCLEOTIDE SEQUENCE [LARGE SCALE GENOMIC DNA]</scope>
    <source>
        <strain evidence="1 2">DSM 18289</strain>
    </source>
</reference>
<dbReference type="RefSeq" id="WP_244580022.1">
    <property type="nucleotide sequence ID" value="NZ_OBEL01000001.1"/>
</dbReference>
<dbReference type="EMBL" id="OBEL01000001">
    <property type="protein sequence ID" value="SNZ07830.1"/>
    <property type="molecule type" value="Genomic_DNA"/>
</dbReference>
<evidence type="ECO:0000313" key="2">
    <source>
        <dbReference type="Proteomes" id="UP000219439"/>
    </source>
</evidence>
<organism evidence="1 2">
    <name type="scientific">Cohaesibacter gelatinilyticus</name>
    <dbReference type="NCBI Taxonomy" id="372072"/>
    <lineage>
        <taxon>Bacteria</taxon>
        <taxon>Pseudomonadati</taxon>
        <taxon>Pseudomonadota</taxon>
        <taxon>Alphaproteobacteria</taxon>
        <taxon>Hyphomicrobiales</taxon>
        <taxon>Cohaesibacteraceae</taxon>
    </lineage>
</organism>
<accession>A0A285NEF4</accession>
<proteinExistence type="predicted"/>
<dbReference type="Pfam" id="PF11011">
    <property type="entry name" value="DUF2849"/>
    <property type="match status" value="1"/>
</dbReference>
<name>A0A285NEF4_9HYPH</name>
<dbReference type="AlphaFoldDB" id="A0A285NEF4"/>
<dbReference type="Proteomes" id="UP000219439">
    <property type="component" value="Unassembled WGS sequence"/>
</dbReference>